<feature type="domain" description="PHD-type" evidence="6">
    <location>
        <begin position="53"/>
        <end position="102"/>
    </location>
</feature>
<protein>
    <submittedName>
        <fullName evidence="7">PHD finger protein 12</fullName>
    </submittedName>
</protein>
<dbReference type="EMBL" id="BMAT01008559">
    <property type="protein sequence ID" value="GFR88160.1"/>
    <property type="molecule type" value="Genomic_DNA"/>
</dbReference>
<organism evidence="7 8">
    <name type="scientific">Elysia marginata</name>
    <dbReference type="NCBI Taxonomy" id="1093978"/>
    <lineage>
        <taxon>Eukaryota</taxon>
        <taxon>Metazoa</taxon>
        <taxon>Spiralia</taxon>
        <taxon>Lophotrochozoa</taxon>
        <taxon>Mollusca</taxon>
        <taxon>Gastropoda</taxon>
        <taxon>Heterobranchia</taxon>
        <taxon>Euthyneura</taxon>
        <taxon>Panpulmonata</taxon>
        <taxon>Sacoglossa</taxon>
        <taxon>Placobranchoidea</taxon>
        <taxon>Plakobranchidae</taxon>
        <taxon>Elysia</taxon>
    </lineage>
</organism>
<feature type="region of interest" description="Disordered" evidence="5">
    <location>
        <begin position="21"/>
        <end position="43"/>
    </location>
</feature>
<dbReference type="PROSITE" id="PS01359">
    <property type="entry name" value="ZF_PHD_1"/>
    <property type="match status" value="1"/>
</dbReference>
<evidence type="ECO:0000313" key="8">
    <source>
        <dbReference type="Proteomes" id="UP000762676"/>
    </source>
</evidence>
<gene>
    <name evidence="7" type="ORF">ElyMa_004244300</name>
</gene>
<evidence type="ECO:0000256" key="2">
    <source>
        <dbReference type="ARBA" id="ARBA00022771"/>
    </source>
</evidence>
<dbReference type="AlphaFoldDB" id="A0AAV4GUY1"/>
<dbReference type="PROSITE" id="PS50016">
    <property type="entry name" value="ZF_PHD_2"/>
    <property type="match status" value="1"/>
</dbReference>
<evidence type="ECO:0000256" key="1">
    <source>
        <dbReference type="ARBA" id="ARBA00022723"/>
    </source>
</evidence>
<dbReference type="FunFam" id="3.30.40.10:FF:000164">
    <property type="entry name" value="PHD finger protein 12"/>
    <property type="match status" value="1"/>
</dbReference>
<dbReference type="InterPro" id="IPR013083">
    <property type="entry name" value="Znf_RING/FYVE/PHD"/>
</dbReference>
<dbReference type="GO" id="GO:0008270">
    <property type="term" value="F:zinc ion binding"/>
    <property type="evidence" value="ECO:0007669"/>
    <property type="project" value="UniProtKB-KW"/>
</dbReference>
<dbReference type="InterPro" id="IPR011011">
    <property type="entry name" value="Znf_FYVE_PHD"/>
</dbReference>
<dbReference type="SMART" id="SM00249">
    <property type="entry name" value="PHD"/>
    <property type="match status" value="1"/>
</dbReference>
<sequence length="106" mass="11994">MSNAELWDLDTSGGIMEQIQQLVAPPISSEGQRRSRRRREREVYRRPGRAVNHDCCDSCKEGGDLLCCDRCPAAFHLLCHDPPLSEESLPTGEWLCHKCTTIPQEV</sequence>
<dbReference type="Gene3D" id="3.30.40.10">
    <property type="entry name" value="Zinc/RING finger domain, C3HC4 (zinc finger)"/>
    <property type="match status" value="1"/>
</dbReference>
<proteinExistence type="predicted"/>
<accession>A0AAV4GUY1</accession>
<dbReference type="Pfam" id="PF00628">
    <property type="entry name" value="PHD"/>
    <property type="match status" value="1"/>
</dbReference>
<dbReference type="GO" id="GO:0070822">
    <property type="term" value="C:Sin3-type complex"/>
    <property type="evidence" value="ECO:0007669"/>
    <property type="project" value="TreeGrafter"/>
</dbReference>
<dbReference type="GO" id="GO:0000122">
    <property type="term" value="P:negative regulation of transcription by RNA polymerase II"/>
    <property type="evidence" value="ECO:0007669"/>
    <property type="project" value="TreeGrafter"/>
</dbReference>
<reference evidence="7 8" key="1">
    <citation type="journal article" date="2021" name="Elife">
        <title>Chloroplast acquisition without the gene transfer in kleptoplastic sea slugs, Plakobranchus ocellatus.</title>
        <authorList>
            <person name="Maeda T."/>
            <person name="Takahashi S."/>
            <person name="Yoshida T."/>
            <person name="Shimamura S."/>
            <person name="Takaki Y."/>
            <person name="Nagai Y."/>
            <person name="Toyoda A."/>
            <person name="Suzuki Y."/>
            <person name="Arimoto A."/>
            <person name="Ishii H."/>
            <person name="Satoh N."/>
            <person name="Nishiyama T."/>
            <person name="Hasebe M."/>
            <person name="Maruyama T."/>
            <person name="Minagawa J."/>
            <person name="Obokata J."/>
            <person name="Shigenobu S."/>
        </authorList>
    </citation>
    <scope>NUCLEOTIDE SEQUENCE [LARGE SCALE GENOMIC DNA]</scope>
</reference>
<dbReference type="InterPro" id="IPR019786">
    <property type="entry name" value="Zinc_finger_PHD-type_CS"/>
</dbReference>
<dbReference type="GO" id="GO:0003714">
    <property type="term" value="F:transcription corepressor activity"/>
    <property type="evidence" value="ECO:0007669"/>
    <property type="project" value="InterPro"/>
</dbReference>
<evidence type="ECO:0000256" key="3">
    <source>
        <dbReference type="ARBA" id="ARBA00022833"/>
    </source>
</evidence>
<keyword evidence="3" id="KW-0862">Zinc</keyword>
<keyword evidence="1" id="KW-0479">Metal-binding</keyword>
<dbReference type="PANTHER" id="PTHR46309:SF1">
    <property type="entry name" value="PHD FINGER PROTEIN 12"/>
    <property type="match status" value="1"/>
</dbReference>
<name>A0AAV4GUY1_9GAST</name>
<keyword evidence="8" id="KW-1185">Reference proteome</keyword>
<evidence type="ECO:0000259" key="6">
    <source>
        <dbReference type="PROSITE" id="PS50016"/>
    </source>
</evidence>
<evidence type="ECO:0000256" key="4">
    <source>
        <dbReference type="PROSITE-ProRule" id="PRU00146"/>
    </source>
</evidence>
<comment type="caution">
    <text evidence="7">The sequence shown here is derived from an EMBL/GenBank/DDBJ whole genome shotgun (WGS) entry which is preliminary data.</text>
</comment>
<evidence type="ECO:0000313" key="7">
    <source>
        <dbReference type="EMBL" id="GFR88160.1"/>
    </source>
</evidence>
<keyword evidence="2 4" id="KW-0863">Zinc-finger</keyword>
<dbReference type="InterPro" id="IPR019787">
    <property type="entry name" value="Znf_PHD-finger"/>
</dbReference>
<dbReference type="PANTHER" id="PTHR46309">
    <property type="entry name" value="PHD FINGER PROTEIN 12"/>
    <property type="match status" value="1"/>
</dbReference>
<dbReference type="InterPro" id="IPR042163">
    <property type="entry name" value="PHF12"/>
</dbReference>
<evidence type="ECO:0000256" key="5">
    <source>
        <dbReference type="SAM" id="MobiDB-lite"/>
    </source>
</evidence>
<dbReference type="SUPFAM" id="SSF57903">
    <property type="entry name" value="FYVE/PHD zinc finger"/>
    <property type="match status" value="1"/>
</dbReference>
<dbReference type="Proteomes" id="UP000762676">
    <property type="component" value="Unassembled WGS sequence"/>
</dbReference>
<dbReference type="InterPro" id="IPR001965">
    <property type="entry name" value="Znf_PHD"/>
</dbReference>